<name>A0A0K2TGM3_LEPSM</name>
<accession>A0A0K2TGM3</accession>
<sequence>METYKCSICIYVTVENQCGMGSLTKKTITCDKIGRKKDINKVIC</sequence>
<protein>
    <submittedName>
        <fullName evidence="1">Uncharacterized protein</fullName>
    </submittedName>
</protein>
<proteinExistence type="predicted"/>
<reference evidence="1" key="1">
    <citation type="submission" date="2014-05" db="EMBL/GenBank/DDBJ databases">
        <authorList>
            <person name="Chronopoulou M."/>
        </authorList>
    </citation>
    <scope>NUCLEOTIDE SEQUENCE</scope>
    <source>
        <tissue evidence="1">Whole organism</tissue>
    </source>
</reference>
<dbReference type="EMBL" id="HACA01007624">
    <property type="protein sequence ID" value="CDW24985.1"/>
    <property type="molecule type" value="Transcribed_RNA"/>
</dbReference>
<evidence type="ECO:0000313" key="1">
    <source>
        <dbReference type="EMBL" id="CDW24985.1"/>
    </source>
</evidence>
<dbReference type="AlphaFoldDB" id="A0A0K2TGM3"/>
<organism evidence="1">
    <name type="scientific">Lepeophtheirus salmonis</name>
    <name type="common">Salmon louse</name>
    <name type="synonym">Caligus salmonis</name>
    <dbReference type="NCBI Taxonomy" id="72036"/>
    <lineage>
        <taxon>Eukaryota</taxon>
        <taxon>Metazoa</taxon>
        <taxon>Ecdysozoa</taxon>
        <taxon>Arthropoda</taxon>
        <taxon>Crustacea</taxon>
        <taxon>Multicrustacea</taxon>
        <taxon>Hexanauplia</taxon>
        <taxon>Copepoda</taxon>
        <taxon>Siphonostomatoida</taxon>
        <taxon>Caligidae</taxon>
        <taxon>Lepeophtheirus</taxon>
    </lineage>
</organism>